<evidence type="ECO:0000313" key="5">
    <source>
        <dbReference type="Proteomes" id="UP000196655"/>
    </source>
</evidence>
<dbReference type="AlphaFoldDB" id="A0A211ZH46"/>
<name>A0A211ZH46_9PROT</name>
<proteinExistence type="inferred from homology"/>
<evidence type="ECO:0000256" key="2">
    <source>
        <dbReference type="SAM" id="MobiDB-lite"/>
    </source>
</evidence>
<dbReference type="PANTHER" id="PTHR42996:SF1">
    <property type="entry name" value="PHOSPHATE-BINDING PROTEIN PSTS"/>
    <property type="match status" value="1"/>
</dbReference>
<dbReference type="Pfam" id="PF12849">
    <property type="entry name" value="PBP_like_2"/>
    <property type="match status" value="1"/>
</dbReference>
<gene>
    <name evidence="4" type="ORF">BWR60_24030</name>
</gene>
<protein>
    <recommendedName>
        <fullName evidence="3">PBP domain-containing protein</fullName>
    </recommendedName>
</protein>
<evidence type="ECO:0000259" key="3">
    <source>
        <dbReference type="Pfam" id="PF12849"/>
    </source>
</evidence>
<dbReference type="PANTHER" id="PTHR42996">
    <property type="entry name" value="PHOSPHATE-BINDING PROTEIN PSTS"/>
    <property type="match status" value="1"/>
</dbReference>
<dbReference type="SUPFAM" id="SSF53850">
    <property type="entry name" value="Periplasmic binding protein-like II"/>
    <property type="match status" value="1"/>
</dbReference>
<dbReference type="STRING" id="1122125.GCA_000423185_06728"/>
<reference evidence="5" key="1">
    <citation type="submission" date="2017-05" db="EMBL/GenBank/DDBJ databases">
        <authorList>
            <person name="Macchi M."/>
            <person name="Festa S."/>
            <person name="Coppotelli B.M."/>
            <person name="Morelli I.S."/>
        </authorList>
    </citation>
    <scope>NUCLEOTIDE SEQUENCE [LARGE SCALE GENOMIC DNA]</scope>
    <source>
        <strain evidence="5">I</strain>
    </source>
</reference>
<dbReference type="InterPro" id="IPR050962">
    <property type="entry name" value="Phosphate-bind_PstS"/>
</dbReference>
<dbReference type="EMBL" id="NHON01000054">
    <property type="protein sequence ID" value="OWJ64599.1"/>
    <property type="molecule type" value="Genomic_DNA"/>
</dbReference>
<keyword evidence="5" id="KW-1185">Reference proteome</keyword>
<evidence type="ECO:0000313" key="4">
    <source>
        <dbReference type="EMBL" id="OWJ64599.1"/>
    </source>
</evidence>
<comment type="similarity">
    <text evidence="1">Belongs to the PstS family.</text>
</comment>
<evidence type="ECO:0000256" key="1">
    <source>
        <dbReference type="ARBA" id="ARBA00008725"/>
    </source>
</evidence>
<sequence>MIKKRGGPPRPPPPPPPPTRLIDTSGRRRHLSIRLKTCSLLALAAGALLINAAPASAAGAIYGAGATLPFNLYRAATGTSAWFDNFAGVGFTSCNPASANCIAFASLGSGAGLTAFLAQQSPNATPALVPYQSSFIPYAEGTNGYGAGSAFFDFAASDATLTAAQVSQYTSAVQPTRRAGIQIPTVGSPVAIAFNATGLTINHAVPTGTKQTTGGSSGLWLSRRAYCGIFTGKITNWNDPILTADNGGVALTSSLPIKVYRRADSSGTTFLFSRHLATVCVGTQADKTTSHAAGNLDGWTGGVGTTVTWPAAFTAATGSDGVAKAVAATSGAIGYVSPDYTQQSTTPAISPAPVAANLQNQFDYNNGGPISGDTPRPPAPTYTTAATASFVVPGTNTQAAWGTAADTTAMRNPTGSTAYPAAGFTLINFYGCYASAAKVTALKAFVAGYTAGGTYDTLARNSAFAPLPSTVKTAANSWVSTGITTCP</sequence>
<dbReference type="Gene3D" id="3.40.190.10">
    <property type="entry name" value="Periplasmic binding protein-like II"/>
    <property type="match status" value="2"/>
</dbReference>
<dbReference type="Proteomes" id="UP000196655">
    <property type="component" value="Unassembled WGS sequence"/>
</dbReference>
<dbReference type="OrthoDB" id="9801510at2"/>
<feature type="compositionally biased region" description="Pro residues" evidence="2">
    <location>
        <begin position="8"/>
        <end position="19"/>
    </location>
</feature>
<organism evidence="4 5">
    <name type="scientific">Inquilinus limosus</name>
    <dbReference type="NCBI Taxonomy" id="171674"/>
    <lineage>
        <taxon>Bacteria</taxon>
        <taxon>Pseudomonadati</taxon>
        <taxon>Pseudomonadota</taxon>
        <taxon>Alphaproteobacteria</taxon>
        <taxon>Rhodospirillales</taxon>
        <taxon>Rhodospirillaceae</taxon>
        <taxon>Inquilinus</taxon>
    </lineage>
</organism>
<feature type="domain" description="PBP" evidence="3">
    <location>
        <begin position="61"/>
        <end position="348"/>
    </location>
</feature>
<accession>A0A211ZH46</accession>
<feature type="region of interest" description="Disordered" evidence="2">
    <location>
        <begin position="1"/>
        <end position="24"/>
    </location>
</feature>
<comment type="caution">
    <text evidence="4">The sequence shown here is derived from an EMBL/GenBank/DDBJ whole genome shotgun (WGS) entry which is preliminary data.</text>
</comment>
<dbReference type="InterPro" id="IPR024370">
    <property type="entry name" value="PBP_domain"/>
</dbReference>